<dbReference type="AlphaFoldDB" id="A0A7W7RYY1"/>
<keyword evidence="2" id="KW-1185">Reference proteome</keyword>
<gene>
    <name evidence="1" type="ORF">FHR32_005077</name>
</gene>
<protein>
    <submittedName>
        <fullName evidence="1">Uncharacterized protein</fullName>
    </submittedName>
</protein>
<dbReference type="Proteomes" id="UP000534286">
    <property type="component" value="Unassembled WGS sequence"/>
</dbReference>
<name>A0A7W7RYY1_9ACTN</name>
<sequence length="79" mass="8048">MTAGPVVAWELCSWCDVMVPAPHACPYVAPTCPTTDPAAAGEPCGRCKPCLDLQEASIAAQGDGLPLATDGSPSDLDHP</sequence>
<reference evidence="1 2" key="1">
    <citation type="submission" date="2020-08" db="EMBL/GenBank/DDBJ databases">
        <title>Sequencing the genomes of 1000 actinobacteria strains.</title>
        <authorList>
            <person name="Klenk H.-P."/>
        </authorList>
    </citation>
    <scope>NUCLEOTIDE SEQUENCE [LARGE SCALE GENOMIC DNA]</scope>
    <source>
        <strain evidence="1 2">DSM 43023</strain>
    </source>
</reference>
<comment type="caution">
    <text evidence="1">The sequence shown here is derived from an EMBL/GenBank/DDBJ whole genome shotgun (WGS) entry which is preliminary data.</text>
</comment>
<accession>A0A7W7RYY1</accession>
<proteinExistence type="predicted"/>
<dbReference type="EMBL" id="JACHJU010000002">
    <property type="protein sequence ID" value="MBB4940700.1"/>
    <property type="molecule type" value="Genomic_DNA"/>
</dbReference>
<dbReference type="RefSeq" id="WP_184756869.1">
    <property type="nucleotide sequence ID" value="NZ_BAABEK010000005.1"/>
</dbReference>
<evidence type="ECO:0000313" key="2">
    <source>
        <dbReference type="Proteomes" id="UP000534286"/>
    </source>
</evidence>
<organism evidence="1 2">
    <name type="scientific">Streptosporangium album</name>
    <dbReference type="NCBI Taxonomy" id="47479"/>
    <lineage>
        <taxon>Bacteria</taxon>
        <taxon>Bacillati</taxon>
        <taxon>Actinomycetota</taxon>
        <taxon>Actinomycetes</taxon>
        <taxon>Streptosporangiales</taxon>
        <taxon>Streptosporangiaceae</taxon>
        <taxon>Streptosporangium</taxon>
    </lineage>
</organism>
<evidence type="ECO:0000313" key="1">
    <source>
        <dbReference type="EMBL" id="MBB4940700.1"/>
    </source>
</evidence>